<dbReference type="RefSeq" id="WP_326510183.1">
    <property type="nucleotide sequence ID" value="NZ_JAWIIV010000060.1"/>
</dbReference>
<reference evidence="1 2" key="1">
    <citation type="submission" date="2023-10" db="EMBL/GenBank/DDBJ databases">
        <title>Noviherbaspirillum sp. CPCC 100848 genome assembly.</title>
        <authorList>
            <person name="Li X.Y."/>
            <person name="Fang X.M."/>
        </authorList>
    </citation>
    <scope>NUCLEOTIDE SEQUENCE [LARGE SCALE GENOMIC DNA]</scope>
    <source>
        <strain evidence="1 2">CPCC 100848</strain>
    </source>
</reference>
<keyword evidence="2" id="KW-1185">Reference proteome</keyword>
<organism evidence="1 2">
    <name type="scientific">Noviherbaspirillum album</name>
    <dbReference type="NCBI Taxonomy" id="3080276"/>
    <lineage>
        <taxon>Bacteria</taxon>
        <taxon>Pseudomonadati</taxon>
        <taxon>Pseudomonadota</taxon>
        <taxon>Betaproteobacteria</taxon>
        <taxon>Burkholderiales</taxon>
        <taxon>Oxalobacteraceae</taxon>
        <taxon>Noviherbaspirillum</taxon>
    </lineage>
</organism>
<evidence type="ECO:0000313" key="1">
    <source>
        <dbReference type="EMBL" id="MEC4723571.1"/>
    </source>
</evidence>
<sequence>MLAEFSESQKNQLQVVDAIATVFTIFSLLKPPTDCSPENPEGRVKLYLPSSIARHRQQCQATLDKFSFL</sequence>
<evidence type="ECO:0000313" key="2">
    <source>
        <dbReference type="Proteomes" id="UP001352263"/>
    </source>
</evidence>
<protein>
    <submittedName>
        <fullName evidence="1">Uncharacterized protein</fullName>
    </submittedName>
</protein>
<dbReference type="Proteomes" id="UP001352263">
    <property type="component" value="Unassembled WGS sequence"/>
</dbReference>
<accession>A0ABU6JIU0</accession>
<comment type="caution">
    <text evidence="1">The sequence shown here is derived from an EMBL/GenBank/DDBJ whole genome shotgun (WGS) entry which is preliminary data.</text>
</comment>
<name>A0ABU6JIU0_9BURK</name>
<proteinExistence type="predicted"/>
<dbReference type="EMBL" id="JAWIIV010000060">
    <property type="protein sequence ID" value="MEC4723571.1"/>
    <property type="molecule type" value="Genomic_DNA"/>
</dbReference>
<gene>
    <name evidence="1" type="ORF">RY831_31005</name>
</gene>